<dbReference type="Proteomes" id="UP001273768">
    <property type="component" value="Unassembled WGS sequence"/>
</dbReference>
<dbReference type="InterPro" id="IPR036388">
    <property type="entry name" value="WH-like_DNA-bd_sf"/>
</dbReference>
<comment type="caution">
    <text evidence="1">The sequence shown here is derived from an EMBL/GenBank/DDBJ whole genome shotgun (WGS) entry which is preliminary data.</text>
</comment>
<sequence length="227" mass="25119">MTKRNVYAVLTGDLVRSRDIKDAYGDVCIRRLKDTLAEIGKDYTAPFSIFRGDSFQGVSSNPEEALEDAVLLRLKLIAGFNRDNSALRLDARIAVGIGTIRYLPADGSAGEGDGEAFRLSGLELDAMKKAGRGIIVTTPWEDLNTALSIFCDVLDRMIDGYTKRQTEAVMLTLEGLTQTEIGDRIGTSQSAVSYRLKGTGYDVILKIIAWYRLQVRERIEHANEAYT</sequence>
<reference evidence="1 2" key="1">
    <citation type="submission" date="2020-05" db="EMBL/GenBank/DDBJ databases">
        <title>Isolation and characterization of methanoarchaea from a cold seep at offshore SW Taiwan.</title>
        <authorList>
            <person name="Chen Y.-W."/>
            <person name="Chen S.-C."/>
            <person name="Lai M.-C."/>
        </authorList>
    </citation>
    <scope>NUCLEOTIDE SEQUENCE [LARGE SCALE GENOMIC DNA]</scope>
    <source>
        <strain evidence="1 2">YWC-01</strain>
    </source>
</reference>
<evidence type="ECO:0000313" key="2">
    <source>
        <dbReference type="Proteomes" id="UP001273768"/>
    </source>
</evidence>
<protein>
    <recommendedName>
        <fullName evidence="3">SatD family (SatD)</fullName>
    </recommendedName>
</protein>
<dbReference type="EMBL" id="JABFFQ010000006">
    <property type="protein sequence ID" value="MDV4343310.1"/>
    <property type="molecule type" value="Genomic_DNA"/>
</dbReference>
<dbReference type="Gene3D" id="1.10.10.10">
    <property type="entry name" value="Winged helix-like DNA-binding domain superfamily/Winged helix DNA-binding domain"/>
    <property type="match status" value="1"/>
</dbReference>
<gene>
    <name evidence="1" type="ORF">HL657_09070</name>
</gene>
<keyword evidence="2" id="KW-1185">Reference proteome</keyword>
<evidence type="ECO:0008006" key="3">
    <source>
        <dbReference type="Google" id="ProtNLM"/>
    </source>
</evidence>
<organism evidence="1 2">
    <name type="scientific">Methanoculleus nereidis</name>
    <dbReference type="NCBI Taxonomy" id="2735141"/>
    <lineage>
        <taxon>Archaea</taxon>
        <taxon>Methanobacteriati</taxon>
        <taxon>Methanobacteriota</taxon>
        <taxon>Stenosarchaea group</taxon>
        <taxon>Methanomicrobia</taxon>
        <taxon>Methanomicrobiales</taxon>
        <taxon>Methanomicrobiaceae</taxon>
        <taxon>Methanoculleus</taxon>
    </lineage>
</organism>
<dbReference type="InterPro" id="IPR010982">
    <property type="entry name" value="Lambda_DNA-bd_dom_sf"/>
</dbReference>
<proteinExistence type="predicted"/>
<dbReference type="SUPFAM" id="SSF47413">
    <property type="entry name" value="lambda repressor-like DNA-binding domains"/>
    <property type="match status" value="1"/>
</dbReference>
<evidence type="ECO:0000313" key="1">
    <source>
        <dbReference type="EMBL" id="MDV4343310.1"/>
    </source>
</evidence>
<accession>A0ABU3Z3C5</accession>
<dbReference type="RefSeq" id="WP_317296496.1">
    <property type="nucleotide sequence ID" value="NZ_JABFFQ010000006.1"/>
</dbReference>
<name>A0ABU3Z3C5_9EURY</name>